<dbReference type="HAMAP" id="MF_01139">
    <property type="entry name" value="ISPT"/>
    <property type="match status" value="1"/>
</dbReference>
<dbReference type="InterPro" id="IPR036424">
    <property type="entry name" value="UPP_synth-like_sf"/>
</dbReference>
<comment type="cofactor">
    <cofactor evidence="1">
        <name>Mg(2+)</name>
        <dbReference type="ChEBI" id="CHEBI:18420"/>
    </cofactor>
</comment>
<dbReference type="InterPro" id="IPR018520">
    <property type="entry name" value="UPP_synth-like_CS"/>
</dbReference>
<comment type="caution">
    <text evidence="4">The sequence shown here is derived from an EMBL/GenBank/DDBJ whole genome shotgun (WGS) entry which is preliminary data.</text>
</comment>
<dbReference type="InterPro" id="IPR001441">
    <property type="entry name" value="UPP_synth-like"/>
</dbReference>
<dbReference type="OrthoDB" id="4173905at2759"/>
<organism evidence="4 5">
    <name type="scientific">Cyanidiococcus yangmingshanensis</name>
    <dbReference type="NCBI Taxonomy" id="2690220"/>
    <lineage>
        <taxon>Eukaryota</taxon>
        <taxon>Rhodophyta</taxon>
        <taxon>Bangiophyceae</taxon>
        <taxon>Cyanidiales</taxon>
        <taxon>Cyanidiaceae</taxon>
        <taxon>Cyanidiococcus</taxon>
    </lineage>
</organism>
<feature type="compositionally biased region" description="Basic residues" evidence="3">
    <location>
        <begin position="1"/>
        <end position="11"/>
    </location>
</feature>
<feature type="compositionally biased region" description="Polar residues" evidence="3">
    <location>
        <begin position="411"/>
        <end position="425"/>
    </location>
</feature>
<evidence type="ECO:0000256" key="2">
    <source>
        <dbReference type="ARBA" id="ARBA00022679"/>
    </source>
</evidence>
<dbReference type="EMBL" id="VWRR01000006">
    <property type="protein sequence ID" value="KAF6003455.1"/>
    <property type="molecule type" value="Genomic_DNA"/>
</dbReference>
<feature type="region of interest" description="Disordered" evidence="3">
    <location>
        <begin position="406"/>
        <end position="425"/>
    </location>
</feature>
<gene>
    <name evidence="4" type="ORF">F1559_000430</name>
</gene>
<proteinExistence type="inferred from homology"/>
<evidence type="ECO:0008006" key="6">
    <source>
        <dbReference type="Google" id="ProtNLM"/>
    </source>
</evidence>
<dbReference type="PANTHER" id="PTHR10291:SF0">
    <property type="entry name" value="DEHYDRODOLICHYL DIPHOSPHATE SYNTHASE 2"/>
    <property type="match status" value="1"/>
</dbReference>
<dbReference type="Proteomes" id="UP000530660">
    <property type="component" value="Unassembled WGS sequence"/>
</dbReference>
<dbReference type="FunFam" id="3.40.1180.10:FF:000001">
    <property type="entry name" value="(2E,6E)-farnesyl-diphosphate-specific ditrans,polycis-undecaprenyl-diphosphate synthase"/>
    <property type="match status" value="1"/>
</dbReference>
<dbReference type="GO" id="GO:0045547">
    <property type="term" value="F:ditrans,polycis-polyprenyl diphosphate synthase [(2E,6E)-farnesyl diphosphate specific] activity"/>
    <property type="evidence" value="ECO:0007669"/>
    <property type="project" value="TreeGrafter"/>
</dbReference>
<dbReference type="AlphaFoldDB" id="A0A7J7IK20"/>
<keyword evidence="2" id="KW-0808">Transferase</keyword>
<evidence type="ECO:0000256" key="1">
    <source>
        <dbReference type="ARBA" id="ARBA00001946"/>
    </source>
</evidence>
<sequence length="425" mass="48124">MALKRDRVHRRGALETPSRRTSSTRFPGRLVSFVDTVIWSTSGGGSQATSSTWLRFDGGQCSWRETNRTRCCWHWSLASPTGDTRSRPTPTLNNAMERAPQNCRWCSDTCQTIARYRLRRSVLQLCQKTEKPDRTWTAACLPHRIVSTEGQSMHVAVPDVSSPAGKTTNLAHERTLPAHIGVIMDGNGRWGMRARGSRSAGHEQGLQALQALIEDCLQWRIPFLTVFAFSTENWRRPSSEVTYLFSLFDRVVQVELEKWHARGVRLIFIGERSALPEPLRRRMNEAEERTATNQTLCLQIALNYSGRQDIVRAARSLALDVKAGILDPRRIDEKVFATYLAECWGIDVPDPDLIIRTGGEQRLSNFMLWQAAYTEIYVTDTLWPEFTSTDFLYALDAFHERRRRFGGVSGHGSSASPTVSDCSSR</sequence>
<dbReference type="NCBIfam" id="TIGR00055">
    <property type="entry name" value="uppS"/>
    <property type="match status" value="1"/>
</dbReference>
<dbReference type="Gene3D" id="3.40.1180.10">
    <property type="entry name" value="Decaprenyl diphosphate synthase-like"/>
    <property type="match status" value="1"/>
</dbReference>
<protein>
    <recommendedName>
        <fullName evidence="6">Isoprenyl transferase</fullName>
    </recommendedName>
</protein>
<evidence type="ECO:0000256" key="3">
    <source>
        <dbReference type="SAM" id="MobiDB-lite"/>
    </source>
</evidence>
<feature type="region of interest" description="Disordered" evidence="3">
    <location>
        <begin position="1"/>
        <end position="25"/>
    </location>
</feature>
<accession>A0A7J7IK20</accession>
<name>A0A7J7IK20_9RHOD</name>
<keyword evidence="5" id="KW-1185">Reference proteome</keyword>
<dbReference type="Pfam" id="PF01255">
    <property type="entry name" value="Prenyltransf"/>
    <property type="match status" value="1"/>
</dbReference>
<dbReference type="PANTHER" id="PTHR10291">
    <property type="entry name" value="DEHYDRODOLICHYL DIPHOSPHATE SYNTHASE FAMILY MEMBER"/>
    <property type="match status" value="1"/>
</dbReference>
<dbReference type="SUPFAM" id="SSF64005">
    <property type="entry name" value="Undecaprenyl diphosphate synthase"/>
    <property type="match status" value="1"/>
</dbReference>
<dbReference type="PROSITE" id="PS01066">
    <property type="entry name" value="UPP_SYNTHASE"/>
    <property type="match status" value="1"/>
</dbReference>
<reference evidence="4 5" key="1">
    <citation type="journal article" date="2020" name="J. Phycol.">
        <title>Comparative genome analysis reveals Cyanidiococcus gen. nov., a new extremophilic red algal genus sister to Cyanidioschyzon (Cyanidioschyzonaceae, Rhodophyta).</title>
        <authorList>
            <person name="Liu S.-L."/>
            <person name="Chiang Y.-R."/>
            <person name="Yoon H.S."/>
            <person name="Fu H.-Y."/>
        </authorList>
    </citation>
    <scope>NUCLEOTIDE SEQUENCE [LARGE SCALE GENOMIC DNA]</scope>
    <source>
        <strain evidence="4 5">THAL066</strain>
    </source>
</reference>
<dbReference type="CDD" id="cd00475">
    <property type="entry name" value="Cis_IPPS"/>
    <property type="match status" value="1"/>
</dbReference>
<evidence type="ECO:0000313" key="4">
    <source>
        <dbReference type="EMBL" id="KAF6003455.1"/>
    </source>
</evidence>
<dbReference type="GO" id="GO:0016094">
    <property type="term" value="P:polyprenol biosynthetic process"/>
    <property type="evidence" value="ECO:0007669"/>
    <property type="project" value="TreeGrafter"/>
</dbReference>
<evidence type="ECO:0000313" key="5">
    <source>
        <dbReference type="Proteomes" id="UP000530660"/>
    </source>
</evidence>